<dbReference type="EMBL" id="JAGYPF010000002">
    <property type="protein sequence ID" value="MBS4212436.1"/>
    <property type="molecule type" value="Genomic_DNA"/>
</dbReference>
<protein>
    <recommendedName>
        <fullName evidence="3">DUF960 domain-containing protein</fullName>
    </recommendedName>
</protein>
<reference evidence="1" key="1">
    <citation type="submission" date="2021-05" db="EMBL/GenBank/DDBJ databases">
        <title>Novel Bacillus species.</title>
        <authorList>
            <person name="Liu G."/>
        </authorList>
    </citation>
    <scope>NUCLEOTIDE SEQUENCE</scope>
    <source>
        <strain evidence="1">FJAT-49825</strain>
    </source>
</reference>
<dbReference type="RefSeq" id="WP_213116992.1">
    <property type="nucleotide sequence ID" value="NZ_JAGYPF010000002.1"/>
</dbReference>
<dbReference type="InterPro" id="IPR009303">
    <property type="entry name" value="DUF960"/>
</dbReference>
<dbReference type="Pfam" id="PF06124">
    <property type="entry name" value="DUF960"/>
    <property type="match status" value="1"/>
</dbReference>
<evidence type="ECO:0008006" key="3">
    <source>
        <dbReference type="Google" id="ProtNLM"/>
    </source>
</evidence>
<evidence type="ECO:0000313" key="2">
    <source>
        <dbReference type="Proteomes" id="UP000679749"/>
    </source>
</evidence>
<sequence>MFEKEKNRFVTRSVDSEVPIEIQVLIWDFIDELKEKRQSEMDYLQVFQLTIQDGVQVIINTQEEPLKEDCIKVTVPKNKMLSTRIWVMDDGNYSTMLFPSDY</sequence>
<evidence type="ECO:0000313" key="1">
    <source>
        <dbReference type="EMBL" id="MBS4212436.1"/>
    </source>
</evidence>
<dbReference type="Gene3D" id="3.10.450.150">
    <property type="entry name" value="enterococcus faecalis protein"/>
    <property type="match status" value="1"/>
</dbReference>
<keyword evidence="2" id="KW-1185">Reference proteome</keyword>
<comment type="caution">
    <text evidence="1">The sequence shown here is derived from an EMBL/GenBank/DDBJ whole genome shotgun (WGS) entry which is preliminary data.</text>
</comment>
<proteinExistence type="predicted"/>
<organism evidence="1 2">
    <name type="scientific">Neobacillus rhizophilus</name>
    <dbReference type="NCBI Taxonomy" id="2833579"/>
    <lineage>
        <taxon>Bacteria</taxon>
        <taxon>Bacillati</taxon>
        <taxon>Bacillota</taxon>
        <taxon>Bacilli</taxon>
        <taxon>Bacillales</taxon>
        <taxon>Bacillaceae</taxon>
        <taxon>Neobacillus</taxon>
    </lineage>
</organism>
<name>A0A942U0S3_9BACI</name>
<dbReference type="Proteomes" id="UP000679749">
    <property type="component" value="Unassembled WGS sequence"/>
</dbReference>
<gene>
    <name evidence="1" type="ORF">KHA99_08270</name>
</gene>
<accession>A0A942U0S3</accession>
<dbReference type="AlphaFoldDB" id="A0A942U0S3"/>